<feature type="modified residue" description="Phosphohistidine" evidence="14">
    <location>
        <position position="804"/>
    </location>
</feature>
<evidence type="ECO:0000259" key="21">
    <source>
        <dbReference type="PROSITE" id="PS50113"/>
    </source>
</evidence>
<feature type="transmembrane region" description="Helical" evidence="17">
    <location>
        <begin position="174"/>
        <end position="197"/>
    </location>
</feature>
<keyword evidence="8 17" id="KW-0812">Transmembrane</keyword>
<dbReference type="SUPFAM" id="SSF55785">
    <property type="entry name" value="PYP-like sensor domain (PAS domain)"/>
    <property type="match status" value="1"/>
</dbReference>
<name>A0ABX3MI71_9RHOB</name>
<dbReference type="Gene3D" id="1.20.120.160">
    <property type="entry name" value="HPT domain"/>
    <property type="match status" value="1"/>
</dbReference>
<keyword evidence="10" id="KW-0067">ATP-binding</keyword>
<dbReference type="SMART" id="SM00387">
    <property type="entry name" value="HATPase_c"/>
    <property type="match status" value="1"/>
</dbReference>
<organism evidence="23 24">
    <name type="scientific">Thioclava marina</name>
    <dbReference type="NCBI Taxonomy" id="1915077"/>
    <lineage>
        <taxon>Bacteria</taxon>
        <taxon>Pseudomonadati</taxon>
        <taxon>Pseudomonadota</taxon>
        <taxon>Alphaproteobacteria</taxon>
        <taxon>Rhodobacterales</taxon>
        <taxon>Paracoccaceae</taxon>
        <taxon>Thioclava</taxon>
    </lineage>
</organism>
<dbReference type="Gene3D" id="3.30.450.20">
    <property type="entry name" value="PAS domain"/>
    <property type="match status" value="1"/>
</dbReference>
<dbReference type="PROSITE" id="PS50112">
    <property type="entry name" value="PAS"/>
    <property type="match status" value="1"/>
</dbReference>
<dbReference type="SMART" id="SM00086">
    <property type="entry name" value="PAC"/>
    <property type="match status" value="1"/>
</dbReference>
<dbReference type="SMART" id="SM00091">
    <property type="entry name" value="PAS"/>
    <property type="match status" value="1"/>
</dbReference>
<comment type="catalytic activity">
    <reaction evidence="1">
        <text>ATP + protein L-histidine = ADP + protein N-phospho-L-histidine.</text>
        <dbReference type="EC" id="2.7.13.3"/>
    </reaction>
</comment>
<protein>
    <recommendedName>
        <fullName evidence="3">histidine kinase</fullName>
        <ecNumber evidence="3">2.7.13.3</ecNumber>
    </recommendedName>
</protein>
<evidence type="ECO:0000313" key="24">
    <source>
        <dbReference type="Proteomes" id="UP000242224"/>
    </source>
</evidence>
<dbReference type="CDD" id="cd00082">
    <property type="entry name" value="HisKA"/>
    <property type="match status" value="1"/>
</dbReference>
<gene>
    <name evidence="23" type="ORF">BMG00_17305</name>
</gene>
<keyword evidence="10" id="KW-0547">Nucleotide-binding</keyword>
<dbReference type="Gene3D" id="1.10.287.130">
    <property type="match status" value="1"/>
</dbReference>
<keyword evidence="11 17" id="KW-1133">Transmembrane helix</keyword>
<dbReference type="SUPFAM" id="SSF55874">
    <property type="entry name" value="ATPase domain of HSP90 chaperone/DNA topoisomerase II/histidine kinase"/>
    <property type="match status" value="1"/>
</dbReference>
<evidence type="ECO:0000256" key="7">
    <source>
        <dbReference type="ARBA" id="ARBA00022679"/>
    </source>
</evidence>
<dbReference type="Pfam" id="PF00072">
    <property type="entry name" value="Response_reg"/>
    <property type="match status" value="1"/>
</dbReference>
<dbReference type="InterPro" id="IPR036890">
    <property type="entry name" value="HATPase_C_sf"/>
</dbReference>
<evidence type="ECO:0000256" key="16">
    <source>
        <dbReference type="SAM" id="MobiDB-lite"/>
    </source>
</evidence>
<dbReference type="InterPro" id="IPR000700">
    <property type="entry name" value="PAS-assoc_C"/>
</dbReference>
<dbReference type="EMBL" id="MPZS01000004">
    <property type="protein sequence ID" value="OOY10913.1"/>
    <property type="molecule type" value="Genomic_DNA"/>
</dbReference>
<feature type="domain" description="PAC" evidence="21">
    <location>
        <begin position="293"/>
        <end position="343"/>
    </location>
</feature>
<dbReference type="EC" id="2.7.13.3" evidence="3"/>
<accession>A0ABX3MI71</accession>
<evidence type="ECO:0000256" key="6">
    <source>
        <dbReference type="ARBA" id="ARBA00022553"/>
    </source>
</evidence>
<reference evidence="23 24" key="1">
    <citation type="submission" date="2016-11" db="EMBL/GenBank/DDBJ databases">
        <title>A multilocus sequence analysis scheme for characterization of bacteria in the genus Thioclava.</title>
        <authorList>
            <person name="Liu Y."/>
            <person name="Shao Z."/>
        </authorList>
    </citation>
    <scope>NUCLEOTIDE SEQUENCE [LARGE SCALE GENOMIC DNA]</scope>
    <source>
        <strain evidence="23 24">11.10-0-13</strain>
    </source>
</reference>
<dbReference type="SUPFAM" id="SSF47384">
    <property type="entry name" value="Homodimeric domain of signal transducing histidine kinase"/>
    <property type="match status" value="1"/>
</dbReference>
<evidence type="ECO:0000259" key="19">
    <source>
        <dbReference type="PROSITE" id="PS50110"/>
    </source>
</evidence>
<dbReference type="PROSITE" id="PS50110">
    <property type="entry name" value="RESPONSE_REGULATORY"/>
    <property type="match status" value="1"/>
</dbReference>
<evidence type="ECO:0000256" key="13">
    <source>
        <dbReference type="ARBA" id="ARBA00023136"/>
    </source>
</evidence>
<dbReference type="InterPro" id="IPR005467">
    <property type="entry name" value="His_kinase_dom"/>
</dbReference>
<dbReference type="SUPFAM" id="SSF52172">
    <property type="entry name" value="CheY-like"/>
    <property type="match status" value="1"/>
</dbReference>
<feature type="modified residue" description="4-aspartylphosphate" evidence="15">
    <location>
        <position position="657"/>
    </location>
</feature>
<keyword evidence="6 15" id="KW-0597">Phosphoprotein</keyword>
<feature type="domain" description="HPt" evidence="22">
    <location>
        <begin position="765"/>
        <end position="861"/>
    </location>
</feature>
<feature type="domain" description="Histidine kinase" evidence="18">
    <location>
        <begin position="361"/>
        <end position="586"/>
    </location>
</feature>
<proteinExistence type="predicted"/>
<evidence type="ECO:0000256" key="3">
    <source>
        <dbReference type="ARBA" id="ARBA00012438"/>
    </source>
</evidence>
<evidence type="ECO:0000256" key="2">
    <source>
        <dbReference type="ARBA" id="ARBA00004429"/>
    </source>
</evidence>
<feature type="region of interest" description="Disordered" evidence="16">
    <location>
        <begin position="723"/>
        <end position="753"/>
    </location>
</feature>
<dbReference type="InterPro" id="IPR000014">
    <property type="entry name" value="PAS"/>
</dbReference>
<evidence type="ECO:0000256" key="14">
    <source>
        <dbReference type="PROSITE-ProRule" id="PRU00110"/>
    </source>
</evidence>
<dbReference type="PANTHER" id="PTHR43047">
    <property type="entry name" value="TWO-COMPONENT HISTIDINE PROTEIN KINASE"/>
    <property type="match status" value="1"/>
</dbReference>
<dbReference type="Gene3D" id="3.40.50.2300">
    <property type="match status" value="1"/>
</dbReference>
<dbReference type="NCBIfam" id="TIGR00229">
    <property type="entry name" value="sensory_box"/>
    <property type="match status" value="1"/>
</dbReference>
<dbReference type="InterPro" id="IPR001610">
    <property type="entry name" value="PAC"/>
</dbReference>
<dbReference type="Proteomes" id="UP000242224">
    <property type="component" value="Unassembled WGS sequence"/>
</dbReference>
<evidence type="ECO:0000256" key="17">
    <source>
        <dbReference type="SAM" id="Phobius"/>
    </source>
</evidence>
<dbReference type="SMART" id="SM00448">
    <property type="entry name" value="REC"/>
    <property type="match status" value="1"/>
</dbReference>
<dbReference type="PROSITE" id="PS50894">
    <property type="entry name" value="HPT"/>
    <property type="match status" value="1"/>
</dbReference>
<dbReference type="InterPro" id="IPR011006">
    <property type="entry name" value="CheY-like_superfamily"/>
</dbReference>
<feature type="transmembrane region" description="Helical" evidence="17">
    <location>
        <begin position="15"/>
        <end position="37"/>
    </location>
</feature>
<dbReference type="SMART" id="SM00388">
    <property type="entry name" value="HisKA"/>
    <property type="match status" value="1"/>
</dbReference>
<feature type="domain" description="Response regulatory" evidence="19">
    <location>
        <begin position="608"/>
        <end position="725"/>
    </location>
</feature>
<evidence type="ECO:0000256" key="9">
    <source>
        <dbReference type="ARBA" id="ARBA00022777"/>
    </source>
</evidence>
<dbReference type="PROSITE" id="PS50109">
    <property type="entry name" value="HIS_KIN"/>
    <property type="match status" value="1"/>
</dbReference>
<keyword evidence="9" id="KW-0418">Kinase</keyword>
<keyword evidence="4" id="KW-1003">Cell membrane</keyword>
<keyword evidence="24" id="KW-1185">Reference proteome</keyword>
<dbReference type="SUPFAM" id="SSF47226">
    <property type="entry name" value="Histidine-containing phosphotransfer domain, HPT domain"/>
    <property type="match status" value="1"/>
</dbReference>
<comment type="subcellular location">
    <subcellularLocation>
        <location evidence="2">Cell inner membrane</location>
        <topology evidence="2">Multi-pass membrane protein</topology>
    </subcellularLocation>
</comment>
<dbReference type="InterPro" id="IPR036641">
    <property type="entry name" value="HPT_dom_sf"/>
</dbReference>
<dbReference type="CDD" id="cd00130">
    <property type="entry name" value="PAS"/>
    <property type="match status" value="1"/>
</dbReference>
<dbReference type="Pfam" id="PF02518">
    <property type="entry name" value="HATPase_c"/>
    <property type="match status" value="1"/>
</dbReference>
<dbReference type="InterPro" id="IPR001789">
    <property type="entry name" value="Sig_transdc_resp-reg_receiver"/>
</dbReference>
<evidence type="ECO:0000256" key="1">
    <source>
        <dbReference type="ARBA" id="ARBA00000085"/>
    </source>
</evidence>
<dbReference type="Pfam" id="PF01627">
    <property type="entry name" value="Hpt"/>
    <property type="match status" value="1"/>
</dbReference>
<sequence length="861" mass="94677">MRDGFGRSMKNTWLYRGWLLSLVIALGVGGILALSIWNKLDEIQTARQDQRGWAYSQLEVEYLKLNDALHRVIFGETNDLAPLRARFDVFYSRVKLAETMHINANDEIDGISRLLKMLESYFPAIDGSDEELRAALVPLANSLDEMSNVPREVAIASIAIHAQRSETQRAQVSLYIKTLIYVVILVAFFLLSAIYVLSKRSRSLRIATQRATENEARLDTMLRASLDAVLMIDDFGTIVDLNGSAEKIFARPREELLGSSMPDTLVPHRFRALFESYLEKFRTTGVSSIADKGPVEFPMLDANGHEFPAEIVASLVRTQERNLFVAYFRDITERKEKEEELLRMRDEALSAYREKSRFFAMMSHEMRTPLNGVIAALELLDGSELTPDQRKYLAAAMSSGDVLMGHINDVLAIERSESEEGLLIAPVDLAAMTATMVGAMQPFADSAQVRIHLDQNDLSDDLVLTDPRALQQIIANLLSNAIKFSPGGDVTLRAQFAPSELPASHPGDRMLRLQVIDTGTGISEGDRERIFEDFVSLDSRYERRTGGTGLGLGIVKRMVARLHGTITCDSELGKGTTFTVRIPVRGTTEADPSTQRALPEATDQRGMDLLVVDDNLLNRDLLSAMLEQMGHRVSVASGGRKAIEMAAQAPFDAILMDISMPEINGIQATRAIREGEGPNRLTPVIAVTAHAMPEERAEFFDAGMEGFVEKPVRRKTLAEALREVAPRTHGDSASAPTAEDVEDGAAEDDDTNDAISADQISELLDLLGLEKTRAQVASFLKTAQSEIEGIASATERDDLRARAHALAGTSGMMGATALSQKCREIQSACDTGQDDAAFALRGELAALYAPLPALYEELLAE</sequence>
<dbReference type="InterPro" id="IPR036097">
    <property type="entry name" value="HisK_dim/P_sf"/>
</dbReference>
<evidence type="ECO:0000256" key="11">
    <source>
        <dbReference type="ARBA" id="ARBA00022989"/>
    </source>
</evidence>
<evidence type="ECO:0000256" key="4">
    <source>
        <dbReference type="ARBA" id="ARBA00022475"/>
    </source>
</evidence>
<dbReference type="InterPro" id="IPR008207">
    <property type="entry name" value="Sig_transdc_His_kin_Hpt_dom"/>
</dbReference>
<dbReference type="PRINTS" id="PR00344">
    <property type="entry name" value="BCTRLSENSOR"/>
</dbReference>
<evidence type="ECO:0000256" key="8">
    <source>
        <dbReference type="ARBA" id="ARBA00022692"/>
    </source>
</evidence>
<feature type="compositionally biased region" description="Acidic residues" evidence="16">
    <location>
        <begin position="739"/>
        <end position="752"/>
    </location>
</feature>
<evidence type="ECO:0000313" key="23">
    <source>
        <dbReference type="EMBL" id="OOY10913.1"/>
    </source>
</evidence>
<evidence type="ECO:0000256" key="5">
    <source>
        <dbReference type="ARBA" id="ARBA00022519"/>
    </source>
</evidence>
<keyword evidence="7" id="KW-0808">Transferase</keyword>
<dbReference type="Pfam" id="PF00512">
    <property type="entry name" value="HisKA"/>
    <property type="match status" value="1"/>
</dbReference>
<comment type="caution">
    <text evidence="23">The sequence shown here is derived from an EMBL/GenBank/DDBJ whole genome shotgun (WGS) entry which is preliminary data.</text>
</comment>
<evidence type="ECO:0000259" key="22">
    <source>
        <dbReference type="PROSITE" id="PS50894"/>
    </source>
</evidence>
<evidence type="ECO:0000256" key="10">
    <source>
        <dbReference type="ARBA" id="ARBA00022840"/>
    </source>
</evidence>
<evidence type="ECO:0000256" key="12">
    <source>
        <dbReference type="ARBA" id="ARBA00023012"/>
    </source>
</evidence>
<dbReference type="InterPro" id="IPR003594">
    <property type="entry name" value="HATPase_dom"/>
</dbReference>
<dbReference type="Pfam" id="PF13426">
    <property type="entry name" value="PAS_9"/>
    <property type="match status" value="1"/>
</dbReference>
<dbReference type="InterPro" id="IPR004358">
    <property type="entry name" value="Sig_transdc_His_kin-like_C"/>
</dbReference>
<keyword evidence="13 17" id="KW-0472">Membrane</keyword>
<dbReference type="Gene3D" id="3.30.565.10">
    <property type="entry name" value="Histidine kinase-like ATPase, C-terminal domain"/>
    <property type="match status" value="1"/>
</dbReference>
<evidence type="ECO:0000256" key="15">
    <source>
        <dbReference type="PROSITE-ProRule" id="PRU00169"/>
    </source>
</evidence>
<keyword evidence="12" id="KW-0902">Two-component regulatory system</keyword>
<dbReference type="InterPro" id="IPR035965">
    <property type="entry name" value="PAS-like_dom_sf"/>
</dbReference>
<dbReference type="PROSITE" id="PS50113">
    <property type="entry name" value="PAC"/>
    <property type="match status" value="1"/>
</dbReference>
<dbReference type="InterPro" id="IPR003661">
    <property type="entry name" value="HisK_dim/P_dom"/>
</dbReference>
<keyword evidence="5" id="KW-0997">Cell inner membrane</keyword>
<dbReference type="CDD" id="cd17546">
    <property type="entry name" value="REC_hyHK_CKI1_RcsC-like"/>
    <property type="match status" value="1"/>
</dbReference>
<feature type="domain" description="PAS" evidence="20">
    <location>
        <begin position="214"/>
        <end position="285"/>
    </location>
</feature>
<evidence type="ECO:0000259" key="20">
    <source>
        <dbReference type="PROSITE" id="PS50112"/>
    </source>
</evidence>
<evidence type="ECO:0000259" key="18">
    <source>
        <dbReference type="PROSITE" id="PS50109"/>
    </source>
</evidence>